<protein>
    <submittedName>
        <fullName evidence="3">Polyketide cyclase / dehydrase and lipid transport</fullName>
    </submittedName>
</protein>
<organism evidence="3 4">
    <name type="scientific">Pseudobacteriovorax antillogorgiicola</name>
    <dbReference type="NCBI Taxonomy" id="1513793"/>
    <lineage>
        <taxon>Bacteria</taxon>
        <taxon>Pseudomonadati</taxon>
        <taxon>Bdellovibrionota</taxon>
        <taxon>Oligoflexia</taxon>
        <taxon>Oligoflexales</taxon>
        <taxon>Pseudobacteriovoracaceae</taxon>
        <taxon>Pseudobacteriovorax</taxon>
    </lineage>
</organism>
<evidence type="ECO:0000256" key="1">
    <source>
        <dbReference type="ARBA" id="ARBA00008918"/>
    </source>
</evidence>
<comment type="similarity">
    <text evidence="1">Belongs to the ribosome association toxin RatA family.</text>
</comment>
<evidence type="ECO:0000313" key="3">
    <source>
        <dbReference type="EMBL" id="SMF76591.1"/>
    </source>
</evidence>
<accession>A0A1Y6CMD5</accession>
<dbReference type="Pfam" id="PF03364">
    <property type="entry name" value="Polyketide_cyc"/>
    <property type="match status" value="1"/>
</dbReference>
<dbReference type="InterPro" id="IPR023393">
    <property type="entry name" value="START-like_dom_sf"/>
</dbReference>
<evidence type="ECO:0000313" key="4">
    <source>
        <dbReference type="Proteomes" id="UP000192907"/>
    </source>
</evidence>
<dbReference type="Gene3D" id="3.30.530.20">
    <property type="match status" value="1"/>
</dbReference>
<dbReference type="InterPro" id="IPR005031">
    <property type="entry name" value="COQ10_START"/>
</dbReference>
<sequence>MAGATREETFDIPAKQFYNALLDYEHYPKILSEVDSIDVLEKDEHQAKIQYNIHIVKKISYTLKMTHDRPRRVAWDLHAGSLFKKNSGEWLIEDLGDKCKVTYSVDVALKVFAPKAITSKLVSVSLPRMMNAFYEHARNM</sequence>
<dbReference type="Proteomes" id="UP000192907">
    <property type="component" value="Unassembled WGS sequence"/>
</dbReference>
<dbReference type="RefSeq" id="WP_159455683.1">
    <property type="nucleotide sequence ID" value="NZ_FWZT01000030.1"/>
</dbReference>
<name>A0A1Y6CMD5_9BACT</name>
<gene>
    <name evidence="3" type="ORF">SAMN06296036_13043</name>
</gene>
<feature type="domain" description="Coenzyme Q-binding protein COQ10 START" evidence="2">
    <location>
        <begin position="12"/>
        <end position="133"/>
    </location>
</feature>
<dbReference type="STRING" id="1513793.SAMN06296036_13043"/>
<keyword evidence="4" id="KW-1185">Reference proteome</keyword>
<dbReference type="EMBL" id="FWZT01000030">
    <property type="protein sequence ID" value="SMF76591.1"/>
    <property type="molecule type" value="Genomic_DNA"/>
</dbReference>
<dbReference type="SUPFAM" id="SSF55961">
    <property type="entry name" value="Bet v1-like"/>
    <property type="match status" value="1"/>
</dbReference>
<dbReference type="AlphaFoldDB" id="A0A1Y6CMD5"/>
<proteinExistence type="inferred from homology"/>
<evidence type="ECO:0000259" key="2">
    <source>
        <dbReference type="Pfam" id="PF03364"/>
    </source>
</evidence>
<reference evidence="4" key="1">
    <citation type="submission" date="2017-04" db="EMBL/GenBank/DDBJ databases">
        <authorList>
            <person name="Varghese N."/>
            <person name="Submissions S."/>
        </authorList>
    </citation>
    <scope>NUCLEOTIDE SEQUENCE [LARGE SCALE GENOMIC DNA]</scope>
    <source>
        <strain evidence="4">RKEM611</strain>
    </source>
</reference>